<sequence length="102" mass="11249">MNKPINSDGFHFAALEARDFIRTHGNGLSEIMFALAGDHGLDLFCAADRALDASPPDFRQVSAFVHEIHDLLASCGTPEDRYANALRWHGARMADLARRLPS</sequence>
<evidence type="ECO:0000313" key="2">
    <source>
        <dbReference type="Proteomes" id="UP000619079"/>
    </source>
</evidence>
<keyword evidence="2" id="KW-1185">Reference proteome</keyword>
<organism evidence="1 2">
    <name type="scientific">Sedimentitalea arenosa</name>
    <dbReference type="NCBI Taxonomy" id="2798803"/>
    <lineage>
        <taxon>Bacteria</taxon>
        <taxon>Pseudomonadati</taxon>
        <taxon>Pseudomonadota</taxon>
        <taxon>Alphaproteobacteria</taxon>
        <taxon>Rhodobacterales</taxon>
        <taxon>Paracoccaceae</taxon>
        <taxon>Sedimentitalea</taxon>
    </lineage>
</organism>
<dbReference type="AlphaFoldDB" id="A0A8J7LTP8"/>
<reference evidence="1" key="1">
    <citation type="submission" date="2020-12" db="EMBL/GenBank/DDBJ databases">
        <title>Sedimentitalea sp. nov., isolated from sand in Incheon.</title>
        <authorList>
            <person name="Kim W."/>
        </authorList>
    </citation>
    <scope>NUCLEOTIDE SEQUENCE</scope>
    <source>
        <strain evidence="1">CAU 1593</strain>
    </source>
</reference>
<dbReference type="Proteomes" id="UP000619079">
    <property type="component" value="Unassembled WGS sequence"/>
</dbReference>
<gene>
    <name evidence="1" type="ORF">JF290_17890</name>
</gene>
<name>A0A8J7LTP8_9RHOB</name>
<evidence type="ECO:0000313" key="1">
    <source>
        <dbReference type="EMBL" id="MBJ6373404.1"/>
    </source>
</evidence>
<comment type="caution">
    <text evidence="1">The sequence shown here is derived from an EMBL/GenBank/DDBJ whole genome shotgun (WGS) entry which is preliminary data.</text>
</comment>
<dbReference type="RefSeq" id="WP_199026277.1">
    <property type="nucleotide sequence ID" value="NZ_JAELVR010000013.1"/>
</dbReference>
<proteinExistence type="predicted"/>
<protein>
    <submittedName>
        <fullName evidence="1">Uncharacterized protein</fullName>
    </submittedName>
</protein>
<dbReference type="EMBL" id="JAELVR010000013">
    <property type="protein sequence ID" value="MBJ6373404.1"/>
    <property type="molecule type" value="Genomic_DNA"/>
</dbReference>
<accession>A0A8J7LTP8</accession>